<dbReference type="InterPro" id="IPR041628">
    <property type="entry name" value="ChlI/MoxR_AAA_lid"/>
</dbReference>
<proteinExistence type="predicted"/>
<accession>A0ABT9PDV8</accession>
<evidence type="ECO:0000259" key="2">
    <source>
        <dbReference type="Pfam" id="PF17863"/>
    </source>
</evidence>
<dbReference type="GO" id="GO:0016787">
    <property type="term" value="F:hydrolase activity"/>
    <property type="evidence" value="ECO:0007669"/>
    <property type="project" value="UniProtKB-KW"/>
</dbReference>
<sequence length="321" mass="35064">MSLDAEEFQTRFETLAANVDTYVRGKPDTVRTALVCLLAEGHLLIEDYPGLAKTSLARAIAQSVEAGFQRIQFTPDLLPADVTGTQVYRPGQTEPQFRQGPVFTNILLGDEINRASPKTQSALLEVMAERQVTTDGMTRPVPRPFLCIATQNPVEHQGTYPLPEAQLDRFAMRISIGYPEPADEVEVVEQGLARRTPEQLPHVLTLAQLTEMIETVPDVHVAPALQQYIVAITRATRTATGVRLGVSPRGSVTLALCAQARAASRGRRLTDPDDVKAVAIPVLAHRMIMASSALADRARPEDVIAKILTDIPIPPPRNGWT</sequence>
<dbReference type="Gene3D" id="3.40.50.300">
    <property type="entry name" value="P-loop containing nucleotide triphosphate hydrolases"/>
    <property type="match status" value="1"/>
</dbReference>
<dbReference type="InterPro" id="IPR011703">
    <property type="entry name" value="ATPase_AAA-3"/>
</dbReference>
<dbReference type="PIRSF" id="PIRSF002849">
    <property type="entry name" value="AAA_ATPase_chaperone_MoxR_prd"/>
    <property type="match status" value="1"/>
</dbReference>
<dbReference type="InterPro" id="IPR050764">
    <property type="entry name" value="CbbQ/NirQ/NorQ/GpvN"/>
</dbReference>
<dbReference type="Pfam" id="PF17863">
    <property type="entry name" value="AAA_lid_2"/>
    <property type="match status" value="1"/>
</dbReference>
<feature type="domain" description="ATPase AAA-3" evidence="1">
    <location>
        <begin position="42"/>
        <end position="172"/>
    </location>
</feature>
<evidence type="ECO:0000313" key="4">
    <source>
        <dbReference type="Proteomes" id="UP001235712"/>
    </source>
</evidence>
<dbReference type="InterPro" id="IPR027417">
    <property type="entry name" value="P-loop_NTPase"/>
</dbReference>
<comment type="caution">
    <text evidence="3">The sequence shown here is derived from an EMBL/GenBank/DDBJ whole genome shotgun (WGS) entry which is preliminary data.</text>
</comment>
<gene>
    <name evidence="3" type="ORF">J2S57_005914</name>
</gene>
<dbReference type="PANTHER" id="PTHR42759">
    <property type="entry name" value="MOXR FAMILY PROTEIN"/>
    <property type="match status" value="1"/>
</dbReference>
<dbReference type="Gene3D" id="1.10.8.80">
    <property type="entry name" value="Magnesium chelatase subunit I, C-Terminal domain"/>
    <property type="match status" value="1"/>
</dbReference>
<dbReference type="CDD" id="cd00009">
    <property type="entry name" value="AAA"/>
    <property type="match status" value="1"/>
</dbReference>
<dbReference type="SUPFAM" id="SSF52540">
    <property type="entry name" value="P-loop containing nucleoside triphosphate hydrolases"/>
    <property type="match status" value="1"/>
</dbReference>
<name>A0ABT9PDV8_9ACTN</name>
<dbReference type="RefSeq" id="WP_307249080.1">
    <property type="nucleotide sequence ID" value="NZ_JAUSQZ010000001.1"/>
</dbReference>
<dbReference type="PANTHER" id="PTHR42759:SF5">
    <property type="entry name" value="METHANOL DEHYDROGENASE REGULATOR"/>
    <property type="match status" value="1"/>
</dbReference>
<dbReference type="EMBL" id="JAUSQZ010000001">
    <property type="protein sequence ID" value="MDP9830165.1"/>
    <property type="molecule type" value="Genomic_DNA"/>
</dbReference>
<evidence type="ECO:0000313" key="3">
    <source>
        <dbReference type="EMBL" id="MDP9830165.1"/>
    </source>
</evidence>
<dbReference type="Pfam" id="PF07726">
    <property type="entry name" value="AAA_3"/>
    <property type="match status" value="1"/>
</dbReference>
<keyword evidence="3" id="KW-0378">Hydrolase</keyword>
<reference evidence="3 4" key="1">
    <citation type="submission" date="2023-07" db="EMBL/GenBank/DDBJ databases">
        <title>Sequencing the genomes of 1000 actinobacteria strains.</title>
        <authorList>
            <person name="Klenk H.-P."/>
        </authorList>
    </citation>
    <scope>NUCLEOTIDE SEQUENCE [LARGE SCALE GENOMIC DNA]</scope>
    <source>
        <strain evidence="3 4">DSM 44388</strain>
    </source>
</reference>
<feature type="domain" description="ChlI/MoxR AAA lid" evidence="2">
    <location>
        <begin position="234"/>
        <end position="307"/>
    </location>
</feature>
<keyword evidence="4" id="KW-1185">Reference proteome</keyword>
<evidence type="ECO:0000259" key="1">
    <source>
        <dbReference type="Pfam" id="PF07726"/>
    </source>
</evidence>
<protein>
    <submittedName>
        <fullName evidence="3">MoxR-like ATPase</fullName>
        <ecNumber evidence="3">3.6.3.-</ecNumber>
    </submittedName>
</protein>
<organism evidence="3 4">
    <name type="scientific">Kineosporia succinea</name>
    <dbReference type="NCBI Taxonomy" id="84632"/>
    <lineage>
        <taxon>Bacteria</taxon>
        <taxon>Bacillati</taxon>
        <taxon>Actinomycetota</taxon>
        <taxon>Actinomycetes</taxon>
        <taxon>Kineosporiales</taxon>
        <taxon>Kineosporiaceae</taxon>
        <taxon>Kineosporia</taxon>
    </lineage>
</organism>
<dbReference type="EC" id="3.6.3.-" evidence="3"/>
<dbReference type="Proteomes" id="UP001235712">
    <property type="component" value="Unassembled WGS sequence"/>
</dbReference>